<name>A0AAV6GWI8_9TELE</name>
<dbReference type="EMBL" id="JADWDJ010000007">
    <property type="protein sequence ID" value="KAG5277896.1"/>
    <property type="molecule type" value="Genomic_DNA"/>
</dbReference>
<proteinExistence type="predicted"/>
<organism evidence="1 2">
    <name type="scientific">Alosa alosa</name>
    <name type="common">allis shad</name>
    <dbReference type="NCBI Taxonomy" id="278164"/>
    <lineage>
        <taxon>Eukaryota</taxon>
        <taxon>Metazoa</taxon>
        <taxon>Chordata</taxon>
        <taxon>Craniata</taxon>
        <taxon>Vertebrata</taxon>
        <taxon>Euteleostomi</taxon>
        <taxon>Actinopterygii</taxon>
        <taxon>Neopterygii</taxon>
        <taxon>Teleostei</taxon>
        <taxon>Clupei</taxon>
        <taxon>Clupeiformes</taxon>
        <taxon>Clupeoidei</taxon>
        <taxon>Clupeidae</taxon>
        <taxon>Alosa</taxon>
    </lineage>
</organism>
<comment type="caution">
    <text evidence="1">The sequence shown here is derived from an EMBL/GenBank/DDBJ whole genome shotgun (WGS) entry which is preliminary data.</text>
</comment>
<protein>
    <submittedName>
        <fullName evidence="1">Uncharacterized protein</fullName>
    </submittedName>
</protein>
<reference evidence="1" key="1">
    <citation type="submission" date="2020-10" db="EMBL/GenBank/DDBJ databases">
        <title>Chromosome-scale genome assembly of the Allis shad, Alosa alosa.</title>
        <authorList>
            <person name="Margot Z."/>
            <person name="Christophe K."/>
            <person name="Cabau C."/>
            <person name="Louis A."/>
            <person name="Berthelot C."/>
            <person name="Parey E."/>
            <person name="Roest Crollius H."/>
            <person name="Montfort J."/>
            <person name="Robinson-Rechavi M."/>
            <person name="Bucao C."/>
            <person name="Bouchez O."/>
            <person name="Gislard M."/>
            <person name="Lluch J."/>
            <person name="Milhes M."/>
            <person name="Lampietro C."/>
            <person name="Lopez Roques C."/>
            <person name="Donnadieu C."/>
            <person name="Braasch I."/>
            <person name="Desvignes T."/>
            <person name="Postlethwait J."/>
            <person name="Bobe J."/>
            <person name="Guiguen Y."/>
        </authorList>
    </citation>
    <scope>NUCLEOTIDE SEQUENCE</scope>
    <source>
        <strain evidence="1">M-15738</strain>
        <tissue evidence="1">Blood</tissue>
    </source>
</reference>
<sequence>MSDKLADPSHPLKQAVKALQDKLAYPSHRLHRPSSAPPSRQQAVKVLQDKLSDHSHTLHQAHQVTGQSSPQKCYNKLLEKHCVLICLC</sequence>
<evidence type="ECO:0000313" key="1">
    <source>
        <dbReference type="EMBL" id="KAG5277896.1"/>
    </source>
</evidence>
<accession>A0AAV6GWI8</accession>
<dbReference type="Proteomes" id="UP000823561">
    <property type="component" value="Chromosome 7"/>
</dbReference>
<evidence type="ECO:0000313" key="2">
    <source>
        <dbReference type="Proteomes" id="UP000823561"/>
    </source>
</evidence>
<keyword evidence="2" id="KW-1185">Reference proteome</keyword>
<gene>
    <name evidence="1" type="ORF">AALO_G00092590</name>
</gene>
<dbReference type="AlphaFoldDB" id="A0AAV6GWI8"/>